<dbReference type="Proteomes" id="UP000075359">
    <property type="component" value="Unassembled WGS sequence"/>
</dbReference>
<dbReference type="SUPFAM" id="SSF46894">
    <property type="entry name" value="C-terminal effector domain of the bipartite response regulators"/>
    <property type="match status" value="1"/>
</dbReference>
<evidence type="ECO:0000256" key="4">
    <source>
        <dbReference type="PROSITE-ProRule" id="PRU00169"/>
    </source>
</evidence>
<feature type="modified residue" description="4-aspartylphosphate" evidence="4">
    <location>
        <position position="57"/>
    </location>
</feature>
<dbReference type="STRING" id="1630136.AS592_01825"/>
<gene>
    <name evidence="6" type="ORF">AS592_01825</name>
</gene>
<dbReference type="InterPro" id="IPR016032">
    <property type="entry name" value="Sig_transdc_resp-reg_C-effctor"/>
</dbReference>
<dbReference type="InterPro" id="IPR039420">
    <property type="entry name" value="WalR-like"/>
</dbReference>
<keyword evidence="7" id="KW-1185">Reference proteome</keyword>
<comment type="caution">
    <text evidence="6">The sequence shown here is derived from an EMBL/GenBank/DDBJ whole genome shotgun (WGS) entry which is preliminary data.</text>
</comment>
<proteinExistence type="predicted"/>
<dbReference type="Gene3D" id="3.40.50.2300">
    <property type="match status" value="1"/>
</dbReference>
<feature type="domain" description="Response regulatory" evidence="5">
    <location>
        <begin position="8"/>
        <end position="122"/>
    </location>
</feature>
<accession>A0A151CFB9</accession>
<evidence type="ECO:0000259" key="5">
    <source>
        <dbReference type="PROSITE" id="PS50110"/>
    </source>
</evidence>
<dbReference type="GO" id="GO:0005829">
    <property type="term" value="C:cytosol"/>
    <property type="evidence" value="ECO:0007669"/>
    <property type="project" value="TreeGrafter"/>
</dbReference>
<dbReference type="InterPro" id="IPR036388">
    <property type="entry name" value="WH-like_DNA-bd_sf"/>
</dbReference>
<dbReference type="AlphaFoldDB" id="A0A151CFB9"/>
<organism evidence="6 7">
    <name type="scientific">Sulfurovum riftiae</name>
    <dbReference type="NCBI Taxonomy" id="1630136"/>
    <lineage>
        <taxon>Bacteria</taxon>
        <taxon>Pseudomonadati</taxon>
        <taxon>Campylobacterota</taxon>
        <taxon>Epsilonproteobacteria</taxon>
        <taxon>Campylobacterales</taxon>
        <taxon>Sulfurovaceae</taxon>
        <taxon>Sulfurovum</taxon>
    </lineage>
</organism>
<evidence type="ECO:0000313" key="6">
    <source>
        <dbReference type="EMBL" id="KYJ86225.1"/>
    </source>
</evidence>
<keyword evidence="4" id="KW-0597">Phosphoprotein</keyword>
<keyword evidence="2" id="KW-0238">DNA-binding</keyword>
<reference evidence="6 7" key="1">
    <citation type="submission" date="2015-11" db="EMBL/GenBank/DDBJ databases">
        <title>Draft genome of Sulfurovum riftiae 1812E, a member of the Epsilonproteobacteria isolated from the tube of the deep-sea hydrothermal vent tubewom Riftia pachyptila.</title>
        <authorList>
            <person name="Vetriani C."/>
            <person name="Giovannelli D."/>
        </authorList>
    </citation>
    <scope>NUCLEOTIDE SEQUENCE [LARGE SCALE GENOMIC DNA]</scope>
    <source>
        <strain evidence="6 7">1812E</strain>
    </source>
</reference>
<keyword evidence="3" id="KW-0804">Transcription</keyword>
<name>A0A151CFB9_9BACT</name>
<keyword evidence="1" id="KW-0805">Transcription regulation</keyword>
<evidence type="ECO:0000256" key="3">
    <source>
        <dbReference type="ARBA" id="ARBA00023163"/>
    </source>
</evidence>
<dbReference type="SMART" id="SM00448">
    <property type="entry name" value="REC"/>
    <property type="match status" value="1"/>
</dbReference>
<dbReference type="GO" id="GO:0006355">
    <property type="term" value="P:regulation of DNA-templated transcription"/>
    <property type="evidence" value="ECO:0007669"/>
    <property type="project" value="InterPro"/>
</dbReference>
<evidence type="ECO:0000256" key="2">
    <source>
        <dbReference type="ARBA" id="ARBA00023125"/>
    </source>
</evidence>
<dbReference type="PROSITE" id="PS50110">
    <property type="entry name" value="RESPONSE_REGULATORY"/>
    <property type="match status" value="1"/>
</dbReference>
<sequence length="214" mass="24360">MSEPILTRLLLLEDDPNLSKTLMKYLKKHSYDVDWAKTGEEAMELSYDTPYDLYLFDINVPLINGIDLLSELRNAEDFTPTIIISALVDIGSITRGFIAGADDYLKKPFDPEELLVRIKAKTSTLKEVLKFRNFVIDMQKDEIFKDGEQLFLGEVQKNLLLSLIKNHPNPVTKEELLLLHEKPSDLALRVNIAKLKKSLGVDIENVRGVGYKVI</sequence>
<dbReference type="Pfam" id="PF00072">
    <property type="entry name" value="Response_reg"/>
    <property type="match status" value="1"/>
</dbReference>
<dbReference type="Gene3D" id="1.10.10.10">
    <property type="entry name" value="Winged helix-like DNA-binding domain superfamily/Winged helix DNA-binding domain"/>
    <property type="match status" value="1"/>
</dbReference>
<evidence type="ECO:0000256" key="1">
    <source>
        <dbReference type="ARBA" id="ARBA00023015"/>
    </source>
</evidence>
<dbReference type="PANTHER" id="PTHR48111">
    <property type="entry name" value="REGULATOR OF RPOS"/>
    <property type="match status" value="1"/>
</dbReference>
<dbReference type="GO" id="GO:0000976">
    <property type="term" value="F:transcription cis-regulatory region binding"/>
    <property type="evidence" value="ECO:0007669"/>
    <property type="project" value="TreeGrafter"/>
</dbReference>
<dbReference type="EMBL" id="LNKT01000045">
    <property type="protein sequence ID" value="KYJ86225.1"/>
    <property type="molecule type" value="Genomic_DNA"/>
</dbReference>
<evidence type="ECO:0000313" key="7">
    <source>
        <dbReference type="Proteomes" id="UP000075359"/>
    </source>
</evidence>
<dbReference type="GO" id="GO:0032993">
    <property type="term" value="C:protein-DNA complex"/>
    <property type="evidence" value="ECO:0007669"/>
    <property type="project" value="TreeGrafter"/>
</dbReference>
<dbReference type="PANTHER" id="PTHR48111:SF67">
    <property type="entry name" value="TRANSCRIPTIONAL REGULATORY PROTEIN TCTD"/>
    <property type="match status" value="1"/>
</dbReference>
<dbReference type="GO" id="GO:0000156">
    <property type="term" value="F:phosphorelay response regulator activity"/>
    <property type="evidence" value="ECO:0007669"/>
    <property type="project" value="TreeGrafter"/>
</dbReference>
<dbReference type="InterPro" id="IPR011006">
    <property type="entry name" value="CheY-like_superfamily"/>
</dbReference>
<protein>
    <recommendedName>
        <fullName evidence="5">Response regulatory domain-containing protein</fullName>
    </recommendedName>
</protein>
<dbReference type="Gene3D" id="6.10.250.690">
    <property type="match status" value="1"/>
</dbReference>
<dbReference type="SUPFAM" id="SSF52172">
    <property type="entry name" value="CheY-like"/>
    <property type="match status" value="1"/>
</dbReference>
<dbReference type="InterPro" id="IPR001867">
    <property type="entry name" value="OmpR/PhoB-type_DNA-bd"/>
</dbReference>
<dbReference type="InterPro" id="IPR001789">
    <property type="entry name" value="Sig_transdc_resp-reg_receiver"/>
</dbReference>
<dbReference type="SMART" id="SM00862">
    <property type="entry name" value="Trans_reg_C"/>
    <property type="match status" value="1"/>
</dbReference>